<protein>
    <submittedName>
        <fullName evidence="1">Uncharacterized protein</fullName>
    </submittedName>
</protein>
<gene>
    <name evidence="1" type="ORF">ACH5RR_013001</name>
</gene>
<keyword evidence="2" id="KW-1185">Reference proteome</keyword>
<dbReference type="AlphaFoldDB" id="A0ABD3A030"/>
<proteinExistence type="predicted"/>
<name>A0ABD3A030_9GENT</name>
<organism evidence="1 2">
    <name type="scientific">Cinchona calisaya</name>
    <dbReference type="NCBI Taxonomy" id="153742"/>
    <lineage>
        <taxon>Eukaryota</taxon>
        <taxon>Viridiplantae</taxon>
        <taxon>Streptophyta</taxon>
        <taxon>Embryophyta</taxon>
        <taxon>Tracheophyta</taxon>
        <taxon>Spermatophyta</taxon>
        <taxon>Magnoliopsida</taxon>
        <taxon>eudicotyledons</taxon>
        <taxon>Gunneridae</taxon>
        <taxon>Pentapetalae</taxon>
        <taxon>asterids</taxon>
        <taxon>lamiids</taxon>
        <taxon>Gentianales</taxon>
        <taxon>Rubiaceae</taxon>
        <taxon>Cinchonoideae</taxon>
        <taxon>Cinchoneae</taxon>
        <taxon>Cinchona</taxon>
    </lineage>
</organism>
<accession>A0ABD3A030</accession>
<comment type="caution">
    <text evidence="1">The sequence shown here is derived from an EMBL/GenBank/DDBJ whole genome shotgun (WGS) entry which is preliminary data.</text>
</comment>
<dbReference type="EMBL" id="JBJUIK010000006">
    <property type="protein sequence ID" value="KAL3524629.1"/>
    <property type="molecule type" value="Genomic_DNA"/>
</dbReference>
<sequence>MNSQIGYEDLEIPNSQPLSKDFCDELSIPIPKQMEEAENYFFDLNVPKFAQLDIEVPLAEWRQFSSRINIRVILSMALENIGLFGRMTKFVDCNVLGVRFMEARFLAKGEHTANAKLGNSNSATKKRMIMPKDATREHIFIKIKSGESSFLFHNWQEVGPSCKLVH</sequence>
<reference evidence="1 2" key="1">
    <citation type="submission" date="2024-11" db="EMBL/GenBank/DDBJ databases">
        <title>A near-complete genome assembly of Cinchona calisaya.</title>
        <authorList>
            <person name="Lian D.C."/>
            <person name="Zhao X.W."/>
            <person name="Wei L."/>
        </authorList>
    </citation>
    <scope>NUCLEOTIDE SEQUENCE [LARGE SCALE GENOMIC DNA]</scope>
    <source>
        <tissue evidence="1">Nenye</tissue>
    </source>
</reference>
<evidence type="ECO:0000313" key="2">
    <source>
        <dbReference type="Proteomes" id="UP001630127"/>
    </source>
</evidence>
<dbReference type="Proteomes" id="UP001630127">
    <property type="component" value="Unassembled WGS sequence"/>
</dbReference>
<evidence type="ECO:0000313" key="1">
    <source>
        <dbReference type="EMBL" id="KAL3524629.1"/>
    </source>
</evidence>